<reference evidence="11 12" key="1">
    <citation type="journal article" date="2020" name="Nat. Food">
        <title>A phased Vanilla planifolia genome enables genetic improvement of flavour and production.</title>
        <authorList>
            <person name="Hasing T."/>
            <person name="Tang H."/>
            <person name="Brym M."/>
            <person name="Khazi F."/>
            <person name="Huang T."/>
            <person name="Chambers A.H."/>
        </authorList>
    </citation>
    <scope>NUCLEOTIDE SEQUENCE [LARGE SCALE GENOMIC DNA]</scope>
    <source>
        <tissue evidence="10">Leaf</tissue>
    </source>
</reference>
<proteinExistence type="inferred from homology"/>
<dbReference type="Pfam" id="PF16913">
    <property type="entry name" value="PUNUT"/>
    <property type="match status" value="1"/>
</dbReference>
<dbReference type="EMBL" id="JADCNM010000011">
    <property type="protein sequence ID" value="KAG0462345.1"/>
    <property type="molecule type" value="Genomic_DNA"/>
</dbReference>
<evidence type="ECO:0000256" key="4">
    <source>
        <dbReference type="ARBA" id="ARBA00022692"/>
    </source>
</evidence>
<dbReference type="GO" id="GO:0016020">
    <property type="term" value="C:membrane"/>
    <property type="evidence" value="ECO:0007669"/>
    <property type="project" value="UniProtKB-SubCell"/>
</dbReference>
<evidence type="ECO:0000313" key="12">
    <source>
        <dbReference type="Proteomes" id="UP000639772"/>
    </source>
</evidence>
<dbReference type="AlphaFoldDB" id="A0A835Q168"/>
<organism evidence="10 12">
    <name type="scientific">Vanilla planifolia</name>
    <name type="common">Vanilla</name>
    <dbReference type="NCBI Taxonomy" id="51239"/>
    <lineage>
        <taxon>Eukaryota</taxon>
        <taxon>Viridiplantae</taxon>
        <taxon>Streptophyta</taxon>
        <taxon>Embryophyta</taxon>
        <taxon>Tracheophyta</taxon>
        <taxon>Spermatophyta</taxon>
        <taxon>Magnoliopsida</taxon>
        <taxon>Liliopsida</taxon>
        <taxon>Asparagales</taxon>
        <taxon>Orchidaceae</taxon>
        <taxon>Vanilloideae</taxon>
        <taxon>Vanilleae</taxon>
        <taxon>Vanilla</taxon>
    </lineage>
</organism>
<evidence type="ECO:0000256" key="8">
    <source>
        <dbReference type="SAM" id="Phobius"/>
    </source>
</evidence>
<dbReference type="Proteomes" id="UP000639772">
    <property type="component" value="Chromosome 11"/>
</dbReference>
<dbReference type="Proteomes" id="UP000636800">
    <property type="component" value="Chromosome 11"/>
</dbReference>
<gene>
    <name evidence="10" type="ORF">HPP92_020821</name>
    <name evidence="9" type="ORF">HPP92_021184</name>
</gene>
<evidence type="ECO:0000256" key="5">
    <source>
        <dbReference type="ARBA" id="ARBA00022989"/>
    </source>
</evidence>
<dbReference type="PANTHER" id="PTHR31376">
    <property type="entry name" value="OS09G0467300 PROTEIN-RELATED"/>
    <property type="match status" value="1"/>
</dbReference>
<evidence type="ECO:0000256" key="1">
    <source>
        <dbReference type="ARBA" id="ARBA00004370"/>
    </source>
</evidence>
<comment type="caution">
    <text evidence="10">The sequence shown here is derived from an EMBL/GenBank/DDBJ whole genome shotgun (WGS) entry which is preliminary data.</text>
</comment>
<feature type="compositionally biased region" description="Low complexity" evidence="7">
    <location>
        <begin position="149"/>
        <end position="172"/>
    </location>
</feature>
<comment type="similarity">
    <text evidence="2">Belongs to the purine permeases (TC 2.A.7.14) family.</text>
</comment>
<keyword evidence="3" id="KW-0813">Transport</keyword>
<evidence type="ECO:0000256" key="6">
    <source>
        <dbReference type="ARBA" id="ARBA00023136"/>
    </source>
</evidence>
<keyword evidence="5 8" id="KW-1133">Transmembrane helix</keyword>
<evidence type="ECO:0000313" key="11">
    <source>
        <dbReference type="Proteomes" id="UP000636800"/>
    </source>
</evidence>
<feature type="transmembrane region" description="Helical" evidence="8">
    <location>
        <begin position="34"/>
        <end position="61"/>
    </location>
</feature>
<protein>
    <submittedName>
        <fullName evidence="10">Uncharacterized protein</fullName>
    </submittedName>
</protein>
<keyword evidence="11" id="KW-1185">Reference proteome</keyword>
<dbReference type="InterPro" id="IPR030182">
    <property type="entry name" value="PUP_plant"/>
</dbReference>
<feature type="region of interest" description="Disordered" evidence="7">
    <location>
        <begin position="143"/>
        <end position="172"/>
    </location>
</feature>
<comment type="subcellular location">
    <subcellularLocation>
        <location evidence="1">Membrane</location>
    </subcellularLocation>
</comment>
<evidence type="ECO:0000256" key="2">
    <source>
        <dbReference type="ARBA" id="ARBA00006213"/>
    </source>
</evidence>
<sequence>MAMEIEHHGGGADEDFFPAVSNSPGTKQSNVNRLLLLSLNVFLLIVGSVGSPLILSIYFIHGGNRKWFSAALQTASFPVLLVPLAISSSADAAKAAASLPPPQPNLRSFSSRLASSSTVASSASLPVPMTSFTPTVCLTSLSLPPPSSSPRNLVSPPSLPSSSWGISSRRCQ</sequence>
<evidence type="ECO:0000313" key="10">
    <source>
        <dbReference type="EMBL" id="KAG0462345.1"/>
    </source>
</evidence>
<name>A0A835Q168_VANPL</name>
<evidence type="ECO:0000313" key="9">
    <source>
        <dbReference type="EMBL" id="KAG0460887.1"/>
    </source>
</evidence>
<dbReference type="GO" id="GO:0005345">
    <property type="term" value="F:purine nucleobase transmembrane transporter activity"/>
    <property type="evidence" value="ECO:0007669"/>
    <property type="project" value="UniProtKB-ARBA"/>
</dbReference>
<keyword evidence="6 8" id="KW-0472">Membrane</keyword>
<accession>A0A835Q168</accession>
<dbReference type="PANTHER" id="PTHR31376:SF99">
    <property type="entry name" value="PURINE PERMEASE-RELATED"/>
    <property type="match status" value="1"/>
</dbReference>
<evidence type="ECO:0000256" key="7">
    <source>
        <dbReference type="SAM" id="MobiDB-lite"/>
    </source>
</evidence>
<dbReference type="GO" id="GO:0015211">
    <property type="term" value="F:purine nucleoside transmembrane transporter activity"/>
    <property type="evidence" value="ECO:0007669"/>
    <property type="project" value="InterPro"/>
</dbReference>
<evidence type="ECO:0000256" key="3">
    <source>
        <dbReference type="ARBA" id="ARBA00022448"/>
    </source>
</evidence>
<keyword evidence="4 8" id="KW-0812">Transmembrane</keyword>
<dbReference type="EMBL" id="JADCNL010000011">
    <property type="protein sequence ID" value="KAG0460887.1"/>
    <property type="molecule type" value="Genomic_DNA"/>
</dbReference>